<evidence type="ECO:0000256" key="2">
    <source>
        <dbReference type="ARBA" id="ARBA00022473"/>
    </source>
</evidence>
<dbReference type="PANTHER" id="PTHR33215">
    <property type="entry name" value="PROTEIN DISTAL ANTENNA"/>
    <property type="match status" value="1"/>
</dbReference>
<evidence type="ECO:0000259" key="8">
    <source>
        <dbReference type="PROSITE" id="PS50960"/>
    </source>
</evidence>
<evidence type="ECO:0000256" key="6">
    <source>
        <dbReference type="PROSITE-ProRule" id="PRU00320"/>
    </source>
</evidence>
<accession>E0VYG2</accession>
<keyword evidence="2" id="KW-0217">Developmental protein</keyword>
<gene>
    <name evidence="10" type="primary">8233140</name>
    <name evidence="9" type="ORF">Phum_PHUM514010</name>
</gene>
<dbReference type="RefSeq" id="XP_002431156.1">
    <property type="nucleotide sequence ID" value="XM_002431111.1"/>
</dbReference>
<sequence length="431" mass="47494">MTTAVAGSIVKPPRRSVRSLSVQEKVHAIDRVHEGESKASVARDIGVPESTLRGWCKGEEKLRGIVARSNGGGNSSSILMDTSNSLDESFEKVGKYNLTEGLSQSVVSITNQKRDYFSSLDEAQLQQQSSSTIGKKLPKLDMKTNNDVPMTENFEKVSNQRNCDESPINFSKDGENDLTVTVRKSYSPDVLTTPPAGAGAAAEKKTTSTSTAVSAAAAAAANSHKSDESQRDVQNLRNPALPALAAIASAISNKNQLLYNAYTNGILKDMIPKEELINKPLDYSKKVTSRLPRNNNNVNETLMLWLQSQREQASMPMSPLEARTADSSSWFWKLYKNYGILTQTTTSSSNSKTKSSNGHSIQVSDEEDEPPATAADAVRHGEKFLRWLECCSDPSVTALQILQFRYLLNNVKECAERRRQQVRTKTRSRRK</sequence>
<dbReference type="KEGG" id="phu:Phum_PHUM514010"/>
<dbReference type="VEuPathDB" id="VectorBase:PHUM514010"/>
<keyword evidence="6" id="KW-0539">Nucleus</keyword>
<feature type="compositionally biased region" description="Low complexity" evidence="7">
    <location>
        <begin position="192"/>
        <end position="205"/>
    </location>
</feature>
<dbReference type="Gene3D" id="1.10.10.10">
    <property type="entry name" value="Winged helix-like DNA-binding domain superfamily/Winged helix DNA-binding domain"/>
    <property type="match status" value="1"/>
</dbReference>
<organism>
    <name type="scientific">Pediculus humanus subsp. corporis</name>
    <name type="common">Body louse</name>
    <dbReference type="NCBI Taxonomy" id="121224"/>
    <lineage>
        <taxon>Eukaryota</taxon>
        <taxon>Metazoa</taxon>
        <taxon>Ecdysozoa</taxon>
        <taxon>Arthropoda</taxon>
        <taxon>Hexapoda</taxon>
        <taxon>Insecta</taxon>
        <taxon>Pterygota</taxon>
        <taxon>Neoptera</taxon>
        <taxon>Paraneoptera</taxon>
        <taxon>Psocodea</taxon>
        <taxon>Troctomorpha</taxon>
        <taxon>Phthiraptera</taxon>
        <taxon>Anoplura</taxon>
        <taxon>Pediculidae</taxon>
        <taxon>Pediculus</taxon>
    </lineage>
</organism>
<dbReference type="InterPro" id="IPR051839">
    <property type="entry name" value="RD_transcriptional_regulator"/>
</dbReference>
<evidence type="ECO:0000256" key="1">
    <source>
        <dbReference type="ARBA" id="ARBA00004123"/>
    </source>
</evidence>
<dbReference type="AlphaFoldDB" id="E0VYG2"/>
<dbReference type="InterPro" id="IPR009057">
    <property type="entry name" value="Homeodomain-like_sf"/>
</dbReference>
<dbReference type="EnsemblMetazoa" id="PHUM514010-RA">
    <property type="protein sequence ID" value="PHUM514010-PA"/>
    <property type="gene ID" value="PHUM514010"/>
</dbReference>
<dbReference type="GO" id="GO:0005634">
    <property type="term" value="C:nucleus"/>
    <property type="evidence" value="ECO:0007669"/>
    <property type="project" value="UniProtKB-SubCell"/>
</dbReference>
<evidence type="ECO:0000313" key="9">
    <source>
        <dbReference type="EMBL" id="EEB18418.1"/>
    </source>
</evidence>
<dbReference type="HOGENOM" id="CLU_511141_0_0_1"/>
<dbReference type="EMBL" id="DS235845">
    <property type="protein sequence ID" value="EEB18418.1"/>
    <property type="molecule type" value="Genomic_DNA"/>
</dbReference>
<dbReference type="GeneID" id="8233140"/>
<dbReference type="CTD" id="8233140"/>
<proteinExistence type="predicted"/>
<keyword evidence="6" id="KW-0238">DNA-binding</keyword>
<reference evidence="9" key="1">
    <citation type="submission" date="2007-04" db="EMBL/GenBank/DDBJ databases">
        <title>Annotation of Pediculus humanus corporis strain USDA.</title>
        <authorList>
            <person name="Kirkness E."/>
            <person name="Hannick L."/>
            <person name="Hass B."/>
            <person name="Bruggner R."/>
            <person name="Lawson D."/>
            <person name="Bidwell S."/>
            <person name="Joardar V."/>
            <person name="Caler E."/>
            <person name="Walenz B."/>
            <person name="Inman J."/>
            <person name="Schobel S."/>
            <person name="Galinsky K."/>
            <person name="Amedeo P."/>
            <person name="Strausberg R."/>
        </authorList>
    </citation>
    <scope>NUCLEOTIDE SEQUENCE</scope>
    <source>
        <strain evidence="9">USDA</strain>
    </source>
</reference>
<keyword evidence="11" id="KW-1185">Reference proteome</keyword>
<keyword evidence="3" id="KW-0597">Phosphoprotein</keyword>
<reference evidence="9" key="2">
    <citation type="submission" date="2007-04" db="EMBL/GenBank/DDBJ databases">
        <title>The genome of the human body louse.</title>
        <authorList>
            <consortium name="The Human Body Louse Genome Consortium"/>
            <person name="Kirkness E."/>
            <person name="Walenz B."/>
            <person name="Hass B."/>
            <person name="Bruggner R."/>
            <person name="Strausberg R."/>
        </authorList>
    </citation>
    <scope>NUCLEOTIDE SEQUENCE</scope>
    <source>
        <strain evidence="9">USDA</strain>
    </source>
</reference>
<evidence type="ECO:0000313" key="11">
    <source>
        <dbReference type="Proteomes" id="UP000009046"/>
    </source>
</evidence>
<evidence type="ECO:0000256" key="3">
    <source>
        <dbReference type="ARBA" id="ARBA00022553"/>
    </source>
</evidence>
<keyword evidence="5" id="KW-0804">Transcription</keyword>
<dbReference type="SUPFAM" id="SSF46689">
    <property type="entry name" value="Homeodomain-like"/>
    <property type="match status" value="1"/>
</dbReference>
<dbReference type="EMBL" id="AAZO01006252">
    <property type="status" value="NOT_ANNOTATED_CDS"/>
    <property type="molecule type" value="Genomic_DNA"/>
</dbReference>
<dbReference type="Proteomes" id="UP000009046">
    <property type="component" value="Unassembled WGS sequence"/>
</dbReference>
<keyword evidence="4" id="KW-0805">Transcription regulation</keyword>
<feature type="compositionally biased region" description="Low complexity" evidence="7">
    <location>
        <begin position="345"/>
        <end position="357"/>
    </location>
</feature>
<feature type="region of interest" description="Disordered" evidence="7">
    <location>
        <begin position="186"/>
        <end position="205"/>
    </location>
</feature>
<comment type="subcellular location">
    <subcellularLocation>
        <location evidence="1 6">Nucleus</location>
    </subcellularLocation>
</comment>
<evidence type="ECO:0000256" key="7">
    <source>
        <dbReference type="SAM" id="MobiDB-lite"/>
    </source>
</evidence>
<dbReference type="GO" id="GO:0003677">
    <property type="term" value="F:DNA binding"/>
    <property type="evidence" value="ECO:0007669"/>
    <property type="project" value="UniProtKB-UniRule"/>
</dbReference>
<dbReference type="InterPro" id="IPR007889">
    <property type="entry name" value="HTH_Psq"/>
</dbReference>
<dbReference type="Pfam" id="PF04218">
    <property type="entry name" value="CENP-B_N"/>
    <property type="match status" value="1"/>
</dbReference>
<dbReference type="InterPro" id="IPR036388">
    <property type="entry name" value="WH-like_DNA-bd_sf"/>
</dbReference>
<feature type="DNA-binding region" description="H-T-H motif" evidence="6">
    <location>
        <begin position="38"/>
        <end position="58"/>
    </location>
</feature>
<dbReference type="InParanoid" id="E0VYG2"/>
<feature type="region of interest" description="Disordered" evidence="7">
    <location>
        <begin position="345"/>
        <end position="376"/>
    </location>
</feature>
<reference evidence="10" key="3">
    <citation type="submission" date="2021-02" db="UniProtKB">
        <authorList>
            <consortium name="EnsemblMetazoa"/>
        </authorList>
    </citation>
    <scope>IDENTIFICATION</scope>
    <source>
        <strain evidence="10">USDA</strain>
    </source>
</reference>
<dbReference type="eggNOG" id="ENOG502S5K1">
    <property type="taxonomic scope" value="Eukaryota"/>
</dbReference>
<evidence type="ECO:0000313" key="10">
    <source>
        <dbReference type="EnsemblMetazoa" id="PHUM514010-PA"/>
    </source>
</evidence>
<name>E0VYG2_PEDHC</name>
<dbReference type="PROSITE" id="PS50960">
    <property type="entry name" value="HTH_PSQ"/>
    <property type="match status" value="1"/>
</dbReference>
<dbReference type="PANTHER" id="PTHR33215:SF13">
    <property type="entry name" value="PROTEIN DISTAL ANTENNA"/>
    <property type="match status" value="1"/>
</dbReference>
<evidence type="ECO:0000256" key="5">
    <source>
        <dbReference type="ARBA" id="ARBA00023163"/>
    </source>
</evidence>
<feature type="domain" description="HTH psq-type" evidence="8">
    <location>
        <begin position="11"/>
        <end position="62"/>
    </location>
</feature>
<protein>
    <recommendedName>
        <fullName evidence="8">HTH psq-type domain-containing protein</fullName>
    </recommendedName>
</protein>
<dbReference type="OrthoDB" id="6624814at2759"/>
<evidence type="ECO:0000256" key="4">
    <source>
        <dbReference type="ARBA" id="ARBA00023015"/>
    </source>
</evidence>